<dbReference type="AlphaFoldDB" id="A0A835K4P8"/>
<dbReference type="Proteomes" id="UP000657918">
    <property type="component" value="Unassembled WGS sequence"/>
</dbReference>
<comment type="caution">
    <text evidence="1">The sequence shown here is derived from an EMBL/GenBank/DDBJ whole genome shotgun (WGS) entry which is preliminary data.</text>
</comment>
<organism evidence="1 2">
    <name type="scientific">Salix dunnii</name>
    <dbReference type="NCBI Taxonomy" id="1413687"/>
    <lineage>
        <taxon>Eukaryota</taxon>
        <taxon>Viridiplantae</taxon>
        <taxon>Streptophyta</taxon>
        <taxon>Embryophyta</taxon>
        <taxon>Tracheophyta</taxon>
        <taxon>Spermatophyta</taxon>
        <taxon>Magnoliopsida</taxon>
        <taxon>eudicotyledons</taxon>
        <taxon>Gunneridae</taxon>
        <taxon>Pentapetalae</taxon>
        <taxon>rosids</taxon>
        <taxon>fabids</taxon>
        <taxon>Malpighiales</taxon>
        <taxon>Salicaceae</taxon>
        <taxon>Saliceae</taxon>
        <taxon>Salix</taxon>
    </lineage>
</organism>
<evidence type="ECO:0000313" key="2">
    <source>
        <dbReference type="Proteomes" id="UP000657918"/>
    </source>
</evidence>
<protein>
    <submittedName>
        <fullName evidence="1">Uncharacterized protein</fullName>
    </submittedName>
</protein>
<accession>A0A835K4P8</accession>
<dbReference type="EMBL" id="JADGMS010000005">
    <property type="protein sequence ID" value="KAF9681978.1"/>
    <property type="molecule type" value="Genomic_DNA"/>
</dbReference>
<gene>
    <name evidence="1" type="ORF">SADUNF_Sadunf05G0059500</name>
</gene>
<evidence type="ECO:0000313" key="1">
    <source>
        <dbReference type="EMBL" id="KAF9681978.1"/>
    </source>
</evidence>
<name>A0A835K4P8_9ROSI</name>
<proteinExistence type="predicted"/>
<keyword evidence="2" id="KW-1185">Reference proteome</keyword>
<sequence length="196" mass="21742">MKIPHRHVVFPVQLSPNASTHDQFQVQKGKALPTLRSRKISIIEEPVLPPFENPYIPHDAQPKDPNTLPNFRKEETSDIWTVTCSGSHRCCSVNILYDLTTERVSSSNIDMDIFPLGVVIAPSFRATSTSPTLSSHFEKDISIFKFSSSNGKSILEMKLVEQSSSSVLLSTGSINGRRDSTLPLALRLVFVLPPIV</sequence>
<reference evidence="1 2" key="1">
    <citation type="submission" date="2020-10" db="EMBL/GenBank/DDBJ databases">
        <title>Plant Genome Project.</title>
        <authorList>
            <person name="Zhang R.-G."/>
        </authorList>
    </citation>
    <scope>NUCLEOTIDE SEQUENCE [LARGE SCALE GENOMIC DNA]</scope>
    <source>
        <strain evidence="1">FAFU-HL-1</strain>
        <tissue evidence="1">Leaf</tissue>
    </source>
</reference>